<evidence type="ECO:0008006" key="3">
    <source>
        <dbReference type="Google" id="ProtNLM"/>
    </source>
</evidence>
<evidence type="ECO:0000313" key="2">
    <source>
        <dbReference type="Proteomes" id="UP000664369"/>
    </source>
</evidence>
<organism evidence="1 2">
    <name type="scientific">Hymenobacter negativus</name>
    <dbReference type="NCBI Taxonomy" id="2795026"/>
    <lineage>
        <taxon>Bacteria</taxon>
        <taxon>Pseudomonadati</taxon>
        <taxon>Bacteroidota</taxon>
        <taxon>Cytophagia</taxon>
        <taxon>Cytophagales</taxon>
        <taxon>Hymenobacteraceae</taxon>
        <taxon>Hymenobacter</taxon>
    </lineage>
</organism>
<dbReference type="Proteomes" id="UP000664369">
    <property type="component" value="Unassembled WGS sequence"/>
</dbReference>
<evidence type="ECO:0000313" key="1">
    <source>
        <dbReference type="EMBL" id="MBO2010806.1"/>
    </source>
</evidence>
<dbReference type="Pfam" id="PF19765">
    <property type="entry name" value="DUF6252"/>
    <property type="match status" value="1"/>
</dbReference>
<dbReference type="RefSeq" id="WP_208176435.1">
    <property type="nucleotide sequence ID" value="NZ_JAGETZ010000008.1"/>
</dbReference>
<comment type="caution">
    <text evidence="1">The sequence shown here is derived from an EMBL/GenBank/DDBJ whole genome shotgun (WGS) entry which is preliminary data.</text>
</comment>
<sequence length="168" mass="17141">MLAATCLSLTACKKDSDDSVPSAGDGSVTWTHNGTSYTSTLGASAIVDSGDKIIITGGSKDNNNVVSLSLQGINAKGPGVYELRKGSVLDDLPAGGITLNGSNPSQGTQYLTLYGPTNSNGTITVSQYDKTAQKISGTFTFTAGAIPNTSAAGTQNVTNGSFSFTKFR</sequence>
<accession>A0ABS3QI59</accession>
<reference evidence="1 2" key="1">
    <citation type="submission" date="2021-03" db="EMBL/GenBank/DDBJ databases">
        <authorList>
            <person name="Kim M.K."/>
        </authorList>
    </citation>
    <scope>NUCLEOTIDE SEQUENCE [LARGE SCALE GENOMIC DNA]</scope>
    <source>
        <strain evidence="1 2">BT442</strain>
    </source>
</reference>
<dbReference type="EMBL" id="JAGETZ010000008">
    <property type="protein sequence ID" value="MBO2010806.1"/>
    <property type="molecule type" value="Genomic_DNA"/>
</dbReference>
<dbReference type="InterPro" id="IPR046219">
    <property type="entry name" value="DUF6252"/>
</dbReference>
<proteinExistence type="predicted"/>
<keyword evidence="2" id="KW-1185">Reference proteome</keyword>
<name>A0ABS3QI59_9BACT</name>
<protein>
    <recommendedName>
        <fullName evidence="3">Lipoprotein</fullName>
    </recommendedName>
</protein>
<gene>
    <name evidence="1" type="ORF">J4E00_17220</name>
</gene>